<dbReference type="InterPro" id="IPR027417">
    <property type="entry name" value="P-loop_NTPase"/>
</dbReference>
<gene>
    <name evidence="6" type="ORF">GLV81_17650</name>
</gene>
<feature type="domain" description="CobQ/CobB/MinD/ParA nucleotide binding" evidence="5">
    <location>
        <begin position="585"/>
        <end position="743"/>
    </location>
</feature>
<dbReference type="PANTHER" id="PTHR32309">
    <property type="entry name" value="TYROSINE-PROTEIN KINASE"/>
    <property type="match status" value="1"/>
</dbReference>
<dbReference type="Proteomes" id="UP000426027">
    <property type="component" value="Chromosome"/>
</dbReference>
<sequence length="821" mass="92830">MTPFPSEYNPTGDGSGGKFSPADILFKYLAFLPLFIVSLALCIAGGMIYLRYTTPKYTSSVQMLVKSGETNPVYGNQGDIVERALYGPRDINMSNEIQKLRTIAVVKRAVEKNNFHIQYFNEGNIKTSNLFDQVPFRLVPVAIADSNASYKIRFTNMSPSGYTLLVGLEGRETHVWGDVLNINGSRFRLVPKDSSIYIPTTDAINICTWGSPMARANEILNGLLIYLPDPNTTILNLSITNDNPYMGRAILDALVREYILYSVDTKNVAADATIRFIEERLDSLSVELKLIENSLRDYRDQNDVLPVEEQASLFSTRLTENQEKAALVDWHLGMLNNIEQYLQSPRKKTELVPSSLGIEEPTITALIGTFNSLRLEREKTGRQQTAGSLQVQELDKQLDEVQRSLKEAIGNYRQVLLRQRADLLSKNGLYTSYLAKIPDKQRRLLEMERQQKVKEGLYLYLLQRKEEIAITTTSTDPGYAALNPAGGSLNPVEPDEGKIRMFSILLGLLLPIGVIYLRDLLNDKLMTRDDIAKATKVTIIGEIGHVENNKSLVVADKSRNLISEQFRIIRSNLAFMMEKKPFQTILVTSTVSGEGKSFISINIAAVLALSGKRVALLEFDLRRPRIMKNLELKKTGVGISNVLLGLADPADVYTALPGYPELHVYPTGIVPPNPGELVLSIKNKEFFDYLKAHYDYIIIDSAPVGLVSDTFSLAPYIDTSVFIVRHRFTYKRQLSFVEEIYKQGKLPFLWLVVNDLKMGARFGYYGYGYGYGKGYGYGYGHYYGYGGGYFNTGADEYYDIKVPQWRRKWKKWKQKLMFWDR</sequence>
<keyword evidence="1" id="KW-0547">Nucleotide-binding</keyword>
<keyword evidence="7" id="KW-1185">Reference proteome</keyword>
<evidence type="ECO:0000256" key="1">
    <source>
        <dbReference type="ARBA" id="ARBA00022741"/>
    </source>
</evidence>
<evidence type="ECO:0000313" key="7">
    <source>
        <dbReference type="Proteomes" id="UP000426027"/>
    </source>
</evidence>
<accession>A0A6I6GB92</accession>
<keyword evidence="6" id="KW-0418">Kinase</keyword>
<feature type="coiled-coil region" evidence="3">
    <location>
        <begin position="274"/>
        <end position="301"/>
    </location>
</feature>
<evidence type="ECO:0000256" key="3">
    <source>
        <dbReference type="SAM" id="Coils"/>
    </source>
</evidence>
<name>A0A6I6GB92_9BACT</name>
<dbReference type="GO" id="GO:0005524">
    <property type="term" value="F:ATP binding"/>
    <property type="evidence" value="ECO:0007669"/>
    <property type="project" value="UniProtKB-KW"/>
</dbReference>
<dbReference type="Gene3D" id="3.40.50.300">
    <property type="entry name" value="P-loop containing nucleotide triphosphate hydrolases"/>
    <property type="match status" value="1"/>
</dbReference>
<evidence type="ECO:0000313" key="6">
    <source>
        <dbReference type="EMBL" id="QGW29694.1"/>
    </source>
</evidence>
<dbReference type="SUPFAM" id="SSF52540">
    <property type="entry name" value="P-loop containing nucleoside triphosphate hydrolases"/>
    <property type="match status" value="1"/>
</dbReference>
<dbReference type="PANTHER" id="PTHR32309:SF13">
    <property type="entry name" value="FERRIC ENTEROBACTIN TRANSPORT PROTEIN FEPE"/>
    <property type="match status" value="1"/>
</dbReference>
<dbReference type="KEGG" id="fls:GLV81_17650"/>
<dbReference type="InterPro" id="IPR050445">
    <property type="entry name" value="Bact_polysacc_biosynth/exp"/>
</dbReference>
<dbReference type="RefSeq" id="WP_157480143.1">
    <property type="nucleotide sequence ID" value="NZ_CP046566.1"/>
</dbReference>
<dbReference type="InterPro" id="IPR005702">
    <property type="entry name" value="Wzc-like_C"/>
</dbReference>
<keyword evidence="4" id="KW-0812">Transmembrane</keyword>
<dbReference type="EC" id="2.7.10.2" evidence="6"/>
<dbReference type="InterPro" id="IPR002586">
    <property type="entry name" value="CobQ/CobB/MinD/ParA_Nub-bd_dom"/>
</dbReference>
<evidence type="ECO:0000256" key="2">
    <source>
        <dbReference type="ARBA" id="ARBA00022840"/>
    </source>
</evidence>
<keyword evidence="4" id="KW-1133">Transmembrane helix</keyword>
<keyword evidence="2" id="KW-0067">ATP-binding</keyword>
<dbReference type="Pfam" id="PF01656">
    <property type="entry name" value="CbiA"/>
    <property type="match status" value="1"/>
</dbReference>
<dbReference type="NCBIfam" id="TIGR01007">
    <property type="entry name" value="eps_fam"/>
    <property type="match status" value="1"/>
</dbReference>
<keyword evidence="4" id="KW-0472">Membrane</keyword>
<reference evidence="6 7" key="1">
    <citation type="submission" date="2019-11" db="EMBL/GenBank/DDBJ databases">
        <authorList>
            <person name="Im W.T."/>
        </authorList>
    </citation>
    <scope>NUCLEOTIDE SEQUENCE [LARGE SCALE GENOMIC DNA]</scope>
    <source>
        <strain evidence="6 7">SB-02</strain>
    </source>
</reference>
<feature type="transmembrane region" description="Helical" evidence="4">
    <location>
        <begin position="28"/>
        <end position="50"/>
    </location>
</feature>
<evidence type="ECO:0000256" key="4">
    <source>
        <dbReference type="SAM" id="Phobius"/>
    </source>
</evidence>
<organism evidence="6 7">
    <name type="scientific">Phnomibacter ginsenosidimutans</name>
    <dbReference type="NCBI Taxonomy" id="2676868"/>
    <lineage>
        <taxon>Bacteria</taxon>
        <taxon>Pseudomonadati</taxon>
        <taxon>Bacteroidota</taxon>
        <taxon>Chitinophagia</taxon>
        <taxon>Chitinophagales</taxon>
        <taxon>Chitinophagaceae</taxon>
        <taxon>Phnomibacter</taxon>
    </lineage>
</organism>
<dbReference type="GO" id="GO:0005886">
    <property type="term" value="C:plasma membrane"/>
    <property type="evidence" value="ECO:0007669"/>
    <property type="project" value="TreeGrafter"/>
</dbReference>
<dbReference type="CDD" id="cd05387">
    <property type="entry name" value="BY-kinase"/>
    <property type="match status" value="1"/>
</dbReference>
<dbReference type="AlphaFoldDB" id="A0A6I6GB92"/>
<evidence type="ECO:0000259" key="5">
    <source>
        <dbReference type="Pfam" id="PF01656"/>
    </source>
</evidence>
<keyword evidence="3" id="KW-0175">Coiled coil</keyword>
<dbReference type="EMBL" id="CP046566">
    <property type="protein sequence ID" value="QGW29694.1"/>
    <property type="molecule type" value="Genomic_DNA"/>
</dbReference>
<protein>
    <submittedName>
        <fullName evidence="6">Polysaccharide biosynthesis tyrosine autokinase</fullName>
        <ecNumber evidence="6">2.7.10.2</ecNumber>
    </submittedName>
</protein>
<dbReference type="GO" id="GO:0004715">
    <property type="term" value="F:non-membrane spanning protein tyrosine kinase activity"/>
    <property type="evidence" value="ECO:0007669"/>
    <property type="project" value="UniProtKB-EC"/>
</dbReference>
<keyword evidence="6" id="KW-0808">Transferase</keyword>
<proteinExistence type="predicted"/>